<keyword evidence="1" id="KW-0040">ANK repeat</keyword>
<accession>U4KUC1</accession>
<dbReference type="SUPFAM" id="SSF48403">
    <property type="entry name" value="Ankyrin repeat"/>
    <property type="match status" value="1"/>
</dbReference>
<dbReference type="Pfam" id="PF00023">
    <property type="entry name" value="Ank"/>
    <property type="match status" value="1"/>
</dbReference>
<evidence type="ECO:0000313" key="2">
    <source>
        <dbReference type="EMBL" id="CCX04301.1"/>
    </source>
</evidence>
<dbReference type="EMBL" id="HF935197">
    <property type="protein sequence ID" value="CCX04301.1"/>
    <property type="molecule type" value="Genomic_DNA"/>
</dbReference>
<keyword evidence="3" id="KW-1185">Reference proteome</keyword>
<dbReference type="InterPro" id="IPR002110">
    <property type="entry name" value="Ankyrin_rpt"/>
</dbReference>
<evidence type="ECO:0000313" key="3">
    <source>
        <dbReference type="Proteomes" id="UP000018144"/>
    </source>
</evidence>
<name>U4KUC1_PYROM</name>
<dbReference type="PROSITE" id="PS50297">
    <property type="entry name" value="ANK_REP_REGION"/>
    <property type="match status" value="1"/>
</dbReference>
<dbReference type="Gene3D" id="1.25.40.20">
    <property type="entry name" value="Ankyrin repeat-containing domain"/>
    <property type="match status" value="1"/>
</dbReference>
<gene>
    <name evidence="2" type="ORF">PCON_01791</name>
</gene>
<proteinExistence type="predicted"/>
<reference evidence="2 3" key="1">
    <citation type="journal article" date="2013" name="PLoS Genet.">
        <title>The genome and development-dependent transcriptomes of Pyronema confluens: a window into fungal evolution.</title>
        <authorList>
            <person name="Traeger S."/>
            <person name="Altegoer F."/>
            <person name="Freitag M."/>
            <person name="Gabaldon T."/>
            <person name="Kempken F."/>
            <person name="Kumar A."/>
            <person name="Marcet-Houben M."/>
            <person name="Poggeler S."/>
            <person name="Stajich J.E."/>
            <person name="Nowrousian M."/>
        </authorList>
    </citation>
    <scope>NUCLEOTIDE SEQUENCE [LARGE SCALE GENOMIC DNA]</scope>
    <source>
        <strain evidence="3">CBS 100304</strain>
        <tissue evidence="2">Vegetative mycelium</tissue>
    </source>
</reference>
<feature type="repeat" description="ANK" evidence="1">
    <location>
        <begin position="168"/>
        <end position="206"/>
    </location>
</feature>
<sequence length="246" mass="27986">MAHRSSHMTPLECFVKDHSILPTMIPFMTGREAVEVVKRLHGVEPTTEGVLRRIPIEFFRRLIDLSHRTTTLSENPAAYIVDEPKEIHIILLEIMLRNGLSTRIMVQDHYQKVRYSLLHLAARTIKCVKRTTFSADYLTVLQLLMADTTAITPPPNWAPMPVDILDSEGKTPLQECVFNGNPDTDHYFWRVQYLLQMGANPNAVDGRNSLKTRPLYLATMPYGNRIPRSVRKIVNILEAAGARSTP</sequence>
<organism evidence="2 3">
    <name type="scientific">Pyronema omphalodes (strain CBS 100304)</name>
    <name type="common">Pyronema confluens</name>
    <dbReference type="NCBI Taxonomy" id="1076935"/>
    <lineage>
        <taxon>Eukaryota</taxon>
        <taxon>Fungi</taxon>
        <taxon>Dikarya</taxon>
        <taxon>Ascomycota</taxon>
        <taxon>Pezizomycotina</taxon>
        <taxon>Pezizomycetes</taxon>
        <taxon>Pezizales</taxon>
        <taxon>Pyronemataceae</taxon>
        <taxon>Pyronema</taxon>
    </lineage>
</organism>
<dbReference type="InterPro" id="IPR036770">
    <property type="entry name" value="Ankyrin_rpt-contain_sf"/>
</dbReference>
<protein>
    <submittedName>
        <fullName evidence="2">Uncharacterized protein</fullName>
    </submittedName>
</protein>
<evidence type="ECO:0000256" key="1">
    <source>
        <dbReference type="PROSITE-ProRule" id="PRU00023"/>
    </source>
</evidence>
<dbReference type="AlphaFoldDB" id="U4KUC1"/>
<dbReference type="Proteomes" id="UP000018144">
    <property type="component" value="Unassembled WGS sequence"/>
</dbReference>
<dbReference type="PROSITE" id="PS50088">
    <property type="entry name" value="ANK_REPEAT"/>
    <property type="match status" value="1"/>
</dbReference>